<dbReference type="GO" id="GO:0005886">
    <property type="term" value="C:plasma membrane"/>
    <property type="evidence" value="ECO:0007669"/>
    <property type="project" value="TreeGrafter"/>
</dbReference>
<dbReference type="AlphaFoldDB" id="A0A075GJQ2"/>
<feature type="transmembrane region" description="Helical" evidence="1">
    <location>
        <begin position="43"/>
        <end position="66"/>
    </location>
</feature>
<feature type="transmembrane region" description="Helical" evidence="1">
    <location>
        <begin position="72"/>
        <end position="91"/>
    </location>
</feature>
<dbReference type="PANTHER" id="PTHR34980">
    <property type="entry name" value="INNER MEMBRANE PROTEIN-RELATED-RELATED"/>
    <property type="match status" value="1"/>
</dbReference>
<dbReference type="Pfam" id="PF05656">
    <property type="entry name" value="DUF805"/>
    <property type="match status" value="1"/>
</dbReference>
<feature type="transmembrane region" description="Helical" evidence="1">
    <location>
        <begin position="128"/>
        <end position="149"/>
    </location>
</feature>
<evidence type="ECO:0000256" key="1">
    <source>
        <dbReference type="SAM" id="Phobius"/>
    </source>
</evidence>
<dbReference type="EMBL" id="KF900703">
    <property type="protein sequence ID" value="AIF04251.1"/>
    <property type="molecule type" value="Genomic_DNA"/>
</dbReference>
<keyword evidence="1" id="KW-0812">Transmembrane</keyword>
<keyword evidence="1" id="KW-0472">Membrane</keyword>
<organism evidence="2">
    <name type="scientific">uncultured marine group II/III euryarchaeote KM3_172_F11</name>
    <dbReference type="NCBI Taxonomy" id="1457929"/>
    <lineage>
        <taxon>Archaea</taxon>
        <taxon>Methanobacteriati</taxon>
        <taxon>Methanobacteriota</taxon>
        <taxon>environmental samples</taxon>
    </lineage>
</organism>
<reference evidence="2" key="1">
    <citation type="journal article" date="2014" name="Genome Biol. Evol.">
        <title>Pangenome evidence for extensive interdomain horizontal transfer affecting lineage core and shell genes in uncultured planktonic thaumarchaeota and euryarchaeota.</title>
        <authorList>
            <person name="Deschamps P."/>
            <person name="Zivanovic Y."/>
            <person name="Moreira D."/>
            <person name="Rodriguez-Valera F."/>
            <person name="Lopez-Garcia P."/>
        </authorList>
    </citation>
    <scope>NUCLEOTIDE SEQUENCE</scope>
</reference>
<name>A0A075GJQ2_9EURY</name>
<evidence type="ECO:0000313" key="2">
    <source>
        <dbReference type="EMBL" id="AIF04251.1"/>
    </source>
</evidence>
<dbReference type="PANTHER" id="PTHR34980:SF3">
    <property type="entry name" value="BLR8105 PROTEIN"/>
    <property type="match status" value="1"/>
</dbReference>
<proteinExistence type="predicted"/>
<dbReference type="InterPro" id="IPR008523">
    <property type="entry name" value="DUF805"/>
</dbReference>
<accession>A0A075GJQ2</accession>
<sequence length="176" mass="19930">MERPIWDNTPSVEPPQNEGTEVWDMGLYDQLTSLEGRINRLRFFALSLLVSACGFLYALIIGIATFWIPDPFWIILITILFLPIYYMRYALTVKRLQDMGRGGGWITYAQITVVLAIIYGLTPLGSEIEFFMEITSFLVWLPLGLVCLFESGDSGPNNFGPDPIPFQSPQERGVQV</sequence>
<keyword evidence="1" id="KW-1133">Transmembrane helix</keyword>
<evidence type="ECO:0008006" key="3">
    <source>
        <dbReference type="Google" id="ProtNLM"/>
    </source>
</evidence>
<protein>
    <recommendedName>
        <fullName evidence="3">DUF805 domain-containing protein</fullName>
    </recommendedName>
</protein>
<feature type="transmembrane region" description="Helical" evidence="1">
    <location>
        <begin position="103"/>
        <end position="122"/>
    </location>
</feature>